<dbReference type="GO" id="GO:0009298">
    <property type="term" value="P:GDP-mannose biosynthetic process"/>
    <property type="evidence" value="ECO:0007669"/>
    <property type="project" value="TreeGrafter"/>
</dbReference>
<dbReference type="InterPro" id="IPR051161">
    <property type="entry name" value="Mannose-6P_isomerase_type2"/>
</dbReference>
<dbReference type="PANTHER" id="PTHR46390">
    <property type="entry name" value="MANNOSE-1-PHOSPHATE GUANYLYLTRANSFERASE"/>
    <property type="match status" value="1"/>
</dbReference>
<reference evidence="3 4" key="1">
    <citation type="submission" date="2018-09" db="EMBL/GenBank/DDBJ databases">
        <title>Genomic Encyclopedia of Archaeal and Bacterial Type Strains, Phase II (KMG-II): from individual species to whole genera.</title>
        <authorList>
            <person name="Goeker M."/>
        </authorList>
    </citation>
    <scope>NUCLEOTIDE SEQUENCE [LARGE SCALE GENOMIC DNA]</scope>
    <source>
        <strain evidence="3 4">DSM 21950</strain>
    </source>
</reference>
<evidence type="ECO:0000313" key="4">
    <source>
        <dbReference type="Proteomes" id="UP000284531"/>
    </source>
</evidence>
<dbReference type="CDD" id="cd02509">
    <property type="entry name" value="GDP-M1P_Guanylyltransferase"/>
    <property type="match status" value="1"/>
</dbReference>
<dbReference type="SUPFAM" id="SSF159283">
    <property type="entry name" value="Guanosine diphospho-D-mannose pyrophosphorylase/mannose-6-phosphate isomerase linker domain"/>
    <property type="match status" value="1"/>
</dbReference>
<dbReference type="Proteomes" id="UP000284531">
    <property type="component" value="Unassembled WGS sequence"/>
</dbReference>
<sequence length="406" mass="45541">MKVDLYMNNNYIIIMAGGVGSRFWPMSTEEKPKQFLDVLGIGKSLLQQTVARFQTIAPAENILIVTSAKYKKLVAEQCPELLESNILLEPCMRNTAPCIAYAAYKIKALNADANIVVAPSDHLITNEAEFIRIIENGLDFTANNDALLTLGIQPHRPETGYGYIQANSVNSDQSSVISKNPNIGSEGEAYETMPNAEASFSPSEPVPTIREEIKRGVVVESPLKVAAFKEKPNLETAKEYLTAGNYFWNSGIFLWSFKSILSAFERFVPEVAAIFQKGEEFYNTDKEQAFIDEMFPTCTNISIDYAVMEKANNIFVQPADFGWSDLGTWGSLWEKRERNEAGNTVVGEKVHLFDADNCIINMPKDKKVVIQGLQDYIVVEDNEVLLICKKEEEQRIKEFRASIINE</sequence>
<comment type="caution">
    <text evidence="3">The sequence shown here is derived from an EMBL/GenBank/DDBJ whole genome shotgun (WGS) entry which is preliminary data.</text>
</comment>
<proteinExistence type="predicted"/>
<organism evidence="3 4">
    <name type="scientific">Marinifilum flexuosum</name>
    <dbReference type="NCBI Taxonomy" id="1117708"/>
    <lineage>
        <taxon>Bacteria</taxon>
        <taxon>Pseudomonadati</taxon>
        <taxon>Bacteroidota</taxon>
        <taxon>Bacteroidia</taxon>
        <taxon>Marinilabiliales</taxon>
        <taxon>Marinifilaceae</taxon>
    </lineage>
</organism>
<dbReference type="SUPFAM" id="SSF53448">
    <property type="entry name" value="Nucleotide-diphospho-sugar transferases"/>
    <property type="match status" value="1"/>
</dbReference>
<keyword evidence="4" id="KW-1185">Reference proteome</keyword>
<keyword evidence="3" id="KW-0548">Nucleotidyltransferase</keyword>
<dbReference type="EMBL" id="RAPQ01000008">
    <property type="protein sequence ID" value="RKE04614.1"/>
    <property type="molecule type" value="Genomic_DNA"/>
</dbReference>
<dbReference type="Pfam" id="PF22640">
    <property type="entry name" value="ManC_GMP_beta-helix"/>
    <property type="match status" value="1"/>
</dbReference>
<keyword evidence="3" id="KW-0808">Transferase</keyword>
<name>A0A419XA26_9BACT</name>
<protein>
    <submittedName>
        <fullName evidence="3">Mannose-1-phosphate guanylyltransferase</fullName>
    </submittedName>
</protein>
<gene>
    <name evidence="3" type="ORF">BXY64_1641</name>
</gene>
<dbReference type="Pfam" id="PF00483">
    <property type="entry name" value="NTP_transferase"/>
    <property type="match status" value="2"/>
</dbReference>
<evidence type="ECO:0000259" key="2">
    <source>
        <dbReference type="Pfam" id="PF22640"/>
    </source>
</evidence>
<feature type="domain" description="Nucleotidyl transferase" evidence="1">
    <location>
        <begin position="216"/>
        <end position="337"/>
    </location>
</feature>
<feature type="domain" description="Nucleotidyl transferase" evidence="1">
    <location>
        <begin position="13"/>
        <end position="168"/>
    </location>
</feature>
<evidence type="ECO:0000259" key="1">
    <source>
        <dbReference type="Pfam" id="PF00483"/>
    </source>
</evidence>
<dbReference type="InterPro" id="IPR029044">
    <property type="entry name" value="Nucleotide-diphossugar_trans"/>
</dbReference>
<dbReference type="Gene3D" id="3.90.550.10">
    <property type="entry name" value="Spore Coat Polysaccharide Biosynthesis Protein SpsA, Chain A"/>
    <property type="match status" value="1"/>
</dbReference>
<dbReference type="AlphaFoldDB" id="A0A419XA26"/>
<dbReference type="PANTHER" id="PTHR46390:SF1">
    <property type="entry name" value="MANNOSE-1-PHOSPHATE GUANYLYLTRANSFERASE"/>
    <property type="match status" value="1"/>
</dbReference>
<dbReference type="InterPro" id="IPR049577">
    <property type="entry name" value="GMPP_N"/>
</dbReference>
<dbReference type="InterPro" id="IPR005835">
    <property type="entry name" value="NTP_transferase_dom"/>
</dbReference>
<dbReference type="GO" id="GO:0004475">
    <property type="term" value="F:mannose-1-phosphate guanylyltransferase (GTP) activity"/>
    <property type="evidence" value="ECO:0007669"/>
    <property type="project" value="InterPro"/>
</dbReference>
<evidence type="ECO:0000313" key="3">
    <source>
        <dbReference type="EMBL" id="RKE04614.1"/>
    </source>
</evidence>
<feature type="domain" description="MannoseP isomerase/GMP-like beta-helix" evidence="2">
    <location>
        <begin position="353"/>
        <end position="398"/>
    </location>
</feature>
<accession>A0A419XA26</accession>
<dbReference type="InterPro" id="IPR054566">
    <property type="entry name" value="ManC/GMP-like_b-helix"/>
</dbReference>